<evidence type="ECO:0000256" key="1">
    <source>
        <dbReference type="SAM" id="MobiDB-lite"/>
    </source>
</evidence>
<feature type="signal peptide" evidence="2">
    <location>
        <begin position="1"/>
        <end position="21"/>
    </location>
</feature>
<proteinExistence type="predicted"/>
<protein>
    <submittedName>
        <fullName evidence="3">Uncharacterized protein</fullName>
    </submittedName>
</protein>
<name>A0A6J5CWV5_9BURK</name>
<evidence type="ECO:0000313" key="4">
    <source>
        <dbReference type="Proteomes" id="UP000494255"/>
    </source>
</evidence>
<evidence type="ECO:0000313" key="3">
    <source>
        <dbReference type="EMBL" id="CAB3744470.1"/>
    </source>
</evidence>
<feature type="region of interest" description="Disordered" evidence="1">
    <location>
        <begin position="20"/>
        <end position="39"/>
    </location>
</feature>
<organism evidence="3 4">
    <name type="scientific">Paraburkholderia sediminicola</name>
    <dbReference type="NCBI Taxonomy" id="458836"/>
    <lineage>
        <taxon>Bacteria</taxon>
        <taxon>Pseudomonadati</taxon>
        <taxon>Pseudomonadota</taxon>
        <taxon>Betaproteobacteria</taxon>
        <taxon>Burkholderiales</taxon>
        <taxon>Burkholderiaceae</taxon>
        <taxon>Paraburkholderia</taxon>
    </lineage>
</organism>
<dbReference type="Proteomes" id="UP000494255">
    <property type="component" value="Unassembled WGS sequence"/>
</dbReference>
<accession>A0A6J5CWV5</accession>
<reference evidence="3 4" key="1">
    <citation type="submission" date="2020-04" db="EMBL/GenBank/DDBJ databases">
        <authorList>
            <person name="De Canck E."/>
        </authorList>
    </citation>
    <scope>NUCLEOTIDE SEQUENCE [LARGE SCALE GENOMIC DNA]</scope>
    <source>
        <strain evidence="3 4">LMG 24238</strain>
    </source>
</reference>
<keyword evidence="2" id="KW-0732">Signal</keyword>
<dbReference type="AlphaFoldDB" id="A0A6J5CWV5"/>
<keyword evidence="4" id="KW-1185">Reference proteome</keyword>
<dbReference type="EMBL" id="CADIKC010000018">
    <property type="protein sequence ID" value="CAB3744470.1"/>
    <property type="molecule type" value="Genomic_DNA"/>
</dbReference>
<gene>
    <name evidence="3" type="ORF">LMG24238_07278</name>
</gene>
<evidence type="ECO:0000256" key="2">
    <source>
        <dbReference type="SAM" id="SignalP"/>
    </source>
</evidence>
<sequence>MRKLGHAACTTLCVGATLTAAQTPPSPPTASAPPARMPTDIPYGTSIGIDAANRVFSAAEALAKRHN</sequence>
<feature type="chain" id="PRO_5026682081" evidence="2">
    <location>
        <begin position="22"/>
        <end position="67"/>
    </location>
</feature>